<keyword evidence="2" id="KW-1185">Reference proteome</keyword>
<reference evidence="1 2" key="1">
    <citation type="journal article" date="2020" name="Microorganisms">
        <title>Osmotic Adaptation and Compatible Solute Biosynthesis of Phototrophic Bacteria as Revealed from Genome Analyses.</title>
        <authorList>
            <person name="Imhoff J.F."/>
            <person name="Rahn T."/>
            <person name="Kunzel S."/>
            <person name="Keller A."/>
            <person name="Neulinger S.C."/>
        </authorList>
    </citation>
    <scope>NUCLEOTIDE SEQUENCE [LARGE SCALE GENOMIC DNA]</scope>
    <source>
        <strain evidence="1 2">DSM 15382</strain>
    </source>
</reference>
<sequence>MHAAAITPESLPAAAAFVGQTLAEHPDRGLPVRVLVATLVAIERVEGAVLDGAAVELARRLARLHGLTLPGFPCEFHADHAGLGDRDLALLALRLARQLARSAAPWPSHDAGFLLLAAARLLAADPLIRPPLPGQVRRSPAAAS</sequence>
<evidence type="ECO:0000313" key="2">
    <source>
        <dbReference type="Proteomes" id="UP000697995"/>
    </source>
</evidence>
<accession>A0ABS1D1F2</accession>
<dbReference type="Proteomes" id="UP000697995">
    <property type="component" value="Unassembled WGS sequence"/>
</dbReference>
<proteinExistence type="predicted"/>
<comment type="caution">
    <text evidence="1">The sequence shown here is derived from an EMBL/GenBank/DDBJ whole genome shotgun (WGS) entry which is preliminary data.</text>
</comment>
<dbReference type="EMBL" id="NRSG01000148">
    <property type="protein sequence ID" value="MBK1660127.1"/>
    <property type="molecule type" value="Genomic_DNA"/>
</dbReference>
<name>A0ABS1D1F2_9PROT</name>
<gene>
    <name evidence="1" type="ORF">CKO45_17995</name>
</gene>
<protein>
    <submittedName>
        <fullName evidence="1">Uncharacterized protein</fullName>
    </submittedName>
</protein>
<evidence type="ECO:0000313" key="1">
    <source>
        <dbReference type="EMBL" id="MBK1660127.1"/>
    </source>
</evidence>
<dbReference type="RefSeq" id="WP_133221714.1">
    <property type="nucleotide sequence ID" value="NZ_NRSG01000148.1"/>
</dbReference>
<organism evidence="1 2">
    <name type="scientific">Paracraurococcus ruber</name>
    <dbReference type="NCBI Taxonomy" id="77675"/>
    <lineage>
        <taxon>Bacteria</taxon>
        <taxon>Pseudomonadati</taxon>
        <taxon>Pseudomonadota</taxon>
        <taxon>Alphaproteobacteria</taxon>
        <taxon>Acetobacterales</taxon>
        <taxon>Roseomonadaceae</taxon>
        <taxon>Paracraurococcus</taxon>
    </lineage>
</organism>